<organism evidence="1">
    <name type="scientific">Siphoviridae sp. ctaDn21</name>
    <dbReference type="NCBI Taxonomy" id="2825563"/>
    <lineage>
        <taxon>Viruses</taxon>
        <taxon>Duplodnaviria</taxon>
        <taxon>Heunggongvirae</taxon>
        <taxon>Uroviricota</taxon>
        <taxon>Caudoviricetes</taxon>
    </lineage>
</organism>
<accession>A0A8S5UUY2</accession>
<sequence>MNERRRQMNQRILDLRGDYTKARARINWLLANDDKGEEFEQLEQFVGYIDTLVECFPENQRMIIRLCILDDIPLSKAAIDIGYHYTWVHALRDKTVQALEEVLAGDNIIRSKLGLQVKEKLNDLYNQNHVN</sequence>
<dbReference type="EMBL" id="BK016144">
    <property type="protein sequence ID" value="DAF98285.1"/>
    <property type="molecule type" value="Genomic_DNA"/>
</dbReference>
<name>A0A8S5UUY2_9CAUD</name>
<dbReference type="SUPFAM" id="SSF88659">
    <property type="entry name" value="Sigma3 and sigma4 domains of RNA polymerase sigma factors"/>
    <property type="match status" value="1"/>
</dbReference>
<proteinExistence type="predicted"/>
<dbReference type="InterPro" id="IPR013324">
    <property type="entry name" value="RNA_pol_sigma_r3/r4-like"/>
</dbReference>
<reference evidence="1" key="1">
    <citation type="journal article" date="2021" name="Proc. Natl. Acad. Sci. U.S.A.">
        <title>A Catalog of Tens of Thousands of Viruses from Human Metagenomes Reveals Hidden Associations with Chronic Diseases.</title>
        <authorList>
            <person name="Tisza M.J."/>
            <person name="Buck C.B."/>
        </authorList>
    </citation>
    <scope>NUCLEOTIDE SEQUENCE</scope>
    <source>
        <strain evidence="1">CtaDn21</strain>
    </source>
</reference>
<protein>
    <submittedName>
        <fullName evidence="1">Putative helix-turn-helix protein, YlxM / p13 like</fullName>
    </submittedName>
</protein>
<evidence type="ECO:0000313" key="1">
    <source>
        <dbReference type="EMBL" id="DAF98285.1"/>
    </source>
</evidence>